<gene>
    <name evidence="3" type="ORF">BIZ92_29175</name>
</gene>
<evidence type="ECO:0000313" key="4">
    <source>
        <dbReference type="Proteomes" id="UP000187251"/>
    </source>
</evidence>
<sequence>MSRDTRSHGLWAASAPCAPACEPLREQGVHADVAIVGGGYTGLSAALHLAAQGARAVLLEGEEFGFGGSGRNVGLVNAGLWVMPEALRQALGQTHGQRLLALLGDAPELVYSLAQRHGMDCQAVRHGTLHCAVGPTGLREIQERHRQWRALDAPVELLDAGQIAAATGTSVYTGGLLDRRAGTIQPLAYARGLAHAALAAGARLHVHSRVPAVEDHQRYWRLCTASGSVHADWVLVATETCSAANGPWPGLSRELVRLPYFNFATEPLDAVARGRILPNLQGVWDTRTILSSYRLDAKGRLVFGSVGALRGAGLKIHRDWAYRALARLYPALTGVRFEHEWYGHIGMTADAMPRLHLHGRNTVSVSGYNGRGIAPGTVFGRELANYVAGRTRIDDMALPVAPVVPVACKPLREGYYEMGARFAHLVSARL</sequence>
<dbReference type="AlphaFoldDB" id="A0A1R1JRJ6"/>
<dbReference type="Proteomes" id="UP000187251">
    <property type="component" value="Unassembled WGS sequence"/>
</dbReference>
<reference evidence="3 4" key="1">
    <citation type="submission" date="2016-09" db="EMBL/GenBank/DDBJ databases">
        <title>Phylogenomics of Achromobacter.</title>
        <authorList>
            <person name="Jeukens J."/>
            <person name="Freschi L."/>
            <person name="Vincent A.T."/>
            <person name="Emond-Rheault J.-G."/>
            <person name="Kukavica-Ibrulj I."/>
            <person name="Charette S.J."/>
            <person name="Levesque R.C."/>
        </authorList>
    </citation>
    <scope>NUCLEOTIDE SEQUENCE [LARGE SCALE GENOMIC DNA]</scope>
    <source>
        <strain evidence="3 4">AUS488</strain>
    </source>
</reference>
<dbReference type="PANTHER" id="PTHR13847">
    <property type="entry name" value="SARCOSINE DEHYDROGENASE-RELATED"/>
    <property type="match status" value="1"/>
</dbReference>
<dbReference type="Gene3D" id="3.50.50.60">
    <property type="entry name" value="FAD/NAD(P)-binding domain"/>
    <property type="match status" value="1"/>
</dbReference>
<dbReference type="EMBL" id="MJMN01000020">
    <property type="protein sequence ID" value="OMG84294.1"/>
    <property type="molecule type" value="Genomic_DNA"/>
</dbReference>
<dbReference type="OrthoDB" id="9342835at2"/>
<proteinExistence type="predicted"/>
<dbReference type="PANTHER" id="PTHR13847:SF275">
    <property type="entry name" value="GAMMA-GLUTAMYLPUTRESCINE OXIDOREDUCTASE"/>
    <property type="match status" value="1"/>
</dbReference>
<protein>
    <submittedName>
        <fullName evidence="3">FAD-dependent oxidoreductase</fullName>
    </submittedName>
</protein>
<name>A0A1R1JRJ6_ALCXX</name>
<dbReference type="InterPro" id="IPR006076">
    <property type="entry name" value="FAD-dep_OxRdtase"/>
</dbReference>
<evidence type="ECO:0000313" key="3">
    <source>
        <dbReference type="EMBL" id="OMG84294.1"/>
    </source>
</evidence>
<dbReference type="Pfam" id="PF01266">
    <property type="entry name" value="DAO"/>
    <property type="match status" value="1"/>
</dbReference>
<dbReference type="SUPFAM" id="SSF51905">
    <property type="entry name" value="FAD/NAD(P)-binding domain"/>
    <property type="match status" value="1"/>
</dbReference>
<dbReference type="GO" id="GO:0016491">
    <property type="term" value="F:oxidoreductase activity"/>
    <property type="evidence" value="ECO:0007669"/>
    <property type="project" value="UniProtKB-KW"/>
</dbReference>
<dbReference type="Gene3D" id="3.30.9.10">
    <property type="entry name" value="D-Amino Acid Oxidase, subunit A, domain 2"/>
    <property type="match status" value="1"/>
</dbReference>
<comment type="caution">
    <text evidence="3">The sequence shown here is derived from an EMBL/GenBank/DDBJ whole genome shotgun (WGS) entry which is preliminary data.</text>
</comment>
<organism evidence="3 4">
    <name type="scientific">Alcaligenes xylosoxydans xylosoxydans</name>
    <name type="common">Achromobacter xylosoxidans</name>
    <dbReference type="NCBI Taxonomy" id="85698"/>
    <lineage>
        <taxon>Bacteria</taxon>
        <taxon>Pseudomonadati</taxon>
        <taxon>Pseudomonadota</taxon>
        <taxon>Betaproteobacteria</taxon>
        <taxon>Burkholderiales</taxon>
        <taxon>Alcaligenaceae</taxon>
        <taxon>Achromobacter</taxon>
    </lineage>
</organism>
<evidence type="ECO:0000259" key="2">
    <source>
        <dbReference type="Pfam" id="PF01266"/>
    </source>
</evidence>
<dbReference type="GO" id="GO:0005737">
    <property type="term" value="C:cytoplasm"/>
    <property type="evidence" value="ECO:0007669"/>
    <property type="project" value="TreeGrafter"/>
</dbReference>
<accession>A0A1R1JRJ6</accession>
<keyword evidence="1" id="KW-0560">Oxidoreductase</keyword>
<feature type="domain" description="FAD dependent oxidoreductase" evidence="2">
    <location>
        <begin position="32"/>
        <end position="385"/>
    </location>
</feature>
<evidence type="ECO:0000256" key="1">
    <source>
        <dbReference type="ARBA" id="ARBA00023002"/>
    </source>
</evidence>
<dbReference type="PRINTS" id="PR00411">
    <property type="entry name" value="PNDRDTASEI"/>
</dbReference>
<dbReference type="InterPro" id="IPR036188">
    <property type="entry name" value="FAD/NAD-bd_sf"/>
</dbReference>